<name>T2M7V1_HYDVU</name>
<dbReference type="OrthoDB" id="206950at2759"/>
<protein>
    <submittedName>
        <fullName evidence="4">Intraflagellar transport protein 43 homolog</fullName>
    </submittedName>
</protein>
<keyword evidence="4" id="KW-0966">Cell projection</keyword>
<dbReference type="InterPro" id="IPR029302">
    <property type="entry name" value="IFT43"/>
</dbReference>
<proteinExistence type="evidence at transcript level"/>
<evidence type="ECO:0000313" key="4">
    <source>
        <dbReference type="EMBL" id="CDG68096.1"/>
    </source>
</evidence>
<keyword evidence="4" id="KW-0282">Flagellum</keyword>
<keyword evidence="2" id="KW-0970">Cilium biogenesis/degradation</keyword>
<keyword evidence="4" id="KW-0969">Cilium</keyword>
<dbReference type="GO" id="GO:0030991">
    <property type="term" value="C:intraciliary transport particle A"/>
    <property type="evidence" value="ECO:0007669"/>
    <property type="project" value="InterPro"/>
</dbReference>
<organism evidence="4">
    <name type="scientific">Hydra vulgaris</name>
    <name type="common">Hydra</name>
    <name type="synonym">Hydra attenuata</name>
    <dbReference type="NCBI Taxonomy" id="6087"/>
    <lineage>
        <taxon>Eukaryota</taxon>
        <taxon>Metazoa</taxon>
        <taxon>Cnidaria</taxon>
        <taxon>Hydrozoa</taxon>
        <taxon>Hydroidolina</taxon>
        <taxon>Anthoathecata</taxon>
        <taxon>Aplanulata</taxon>
        <taxon>Hydridae</taxon>
        <taxon>Hydra</taxon>
    </lineage>
</organism>
<feature type="compositionally biased region" description="Basic and acidic residues" evidence="3">
    <location>
        <begin position="1"/>
        <end position="12"/>
    </location>
</feature>
<dbReference type="EMBL" id="HAAD01001864">
    <property type="protein sequence ID" value="CDG68096.1"/>
    <property type="molecule type" value="mRNA"/>
</dbReference>
<feature type="region of interest" description="Disordered" evidence="3">
    <location>
        <begin position="1"/>
        <end position="73"/>
    </location>
</feature>
<dbReference type="AlphaFoldDB" id="T2M7V1"/>
<accession>T2M7V1</accession>
<evidence type="ECO:0000256" key="3">
    <source>
        <dbReference type="SAM" id="MobiDB-lite"/>
    </source>
</evidence>
<dbReference type="GO" id="GO:0035721">
    <property type="term" value="P:intraciliary retrograde transport"/>
    <property type="evidence" value="ECO:0007669"/>
    <property type="project" value="TreeGrafter"/>
</dbReference>
<dbReference type="PANTHER" id="PTHR33724:SF1">
    <property type="entry name" value="INTRAFLAGELLAR TRANSPORT PROTEIN 43 HOMOLOG"/>
    <property type="match status" value="1"/>
</dbReference>
<evidence type="ECO:0000256" key="2">
    <source>
        <dbReference type="ARBA" id="ARBA00022794"/>
    </source>
</evidence>
<dbReference type="PANTHER" id="PTHR33724">
    <property type="entry name" value="INTRAFLAGELLAR TRANSPORT PROTEIN 43 HOMOLOG"/>
    <property type="match status" value="1"/>
</dbReference>
<dbReference type="GO" id="GO:0005929">
    <property type="term" value="C:cilium"/>
    <property type="evidence" value="ECO:0007669"/>
    <property type="project" value="TreeGrafter"/>
</dbReference>
<gene>
    <name evidence="4" type="primary">IFT43</name>
</gene>
<reference evidence="4" key="1">
    <citation type="journal article" date="2013" name="Genome Biol. Evol.">
        <title>Punctuated emergences of genetic and phenotypic innovations in eumetazoan, bilaterian, euteleostome, and hominidae ancestors.</title>
        <authorList>
            <person name="Wenger Y."/>
            <person name="Galliot B."/>
        </authorList>
    </citation>
    <scope>NUCLEOTIDE SEQUENCE</scope>
    <source>
        <tissue evidence="4">Whole animals</tissue>
    </source>
</reference>
<comment type="similarity">
    <text evidence="1">Belongs to the IFT43 family.</text>
</comment>
<dbReference type="Pfam" id="PF15305">
    <property type="entry name" value="IFT43"/>
    <property type="match status" value="1"/>
</dbReference>
<evidence type="ECO:0000256" key="1">
    <source>
        <dbReference type="ARBA" id="ARBA00007563"/>
    </source>
</evidence>
<sequence>MDELSPRREIKQGRRAGNVFQSLSTSILSESSTTTVTQTQNNSSSPKPARRQSGWSDSVDKKKGKNVCDDDEADDRLKNDSKVLLDTNIDDIPVIPDLEEIQKDGTTQQVSAPPSVQVTRVATYKELDHDFEKHAGLLTLDKDIDLKLLGCVLSSEADVFEEDKVWEWDRVFAEVSSELRNDWESIKVINDKCD</sequence>
<feature type="compositionally biased region" description="Low complexity" evidence="3">
    <location>
        <begin position="22"/>
        <end position="45"/>
    </location>
</feature>